<dbReference type="PATRIC" id="fig|742817.3.peg.1296"/>
<dbReference type="InterPro" id="IPR045939">
    <property type="entry name" value="YhcR_N"/>
</dbReference>
<evidence type="ECO:0000259" key="2">
    <source>
        <dbReference type="Pfam" id="PF19886"/>
    </source>
</evidence>
<comment type="caution">
    <text evidence="3">The sequence shown here is derived from an EMBL/GenBank/DDBJ whole genome shotgun (WGS) entry which is preliminary data.</text>
</comment>
<dbReference type="eggNOG" id="COG4085">
    <property type="taxonomic scope" value="Bacteria"/>
</dbReference>
<accession>H1DG34</accession>
<dbReference type="Gene3D" id="2.60.40.2620">
    <property type="entry name" value="Fimbrillin-like"/>
    <property type="match status" value="1"/>
</dbReference>
<protein>
    <recommendedName>
        <fullName evidence="2">Endonuclease YhcR N-terminal domain-containing protein</fullName>
    </recommendedName>
</protein>
<dbReference type="Proteomes" id="UP000004892">
    <property type="component" value="Unassembled WGS sequence"/>
</dbReference>
<feature type="chain" id="PRO_5003548911" description="Endonuclease YhcR N-terminal domain-containing protein" evidence="1">
    <location>
        <begin position="20"/>
        <end position="588"/>
    </location>
</feature>
<dbReference type="STRING" id="742817.HMPREF9449_01220"/>
<dbReference type="Pfam" id="PF19886">
    <property type="entry name" value="DUF6359"/>
    <property type="match status" value="1"/>
</dbReference>
<dbReference type="Pfam" id="PF13149">
    <property type="entry name" value="Mfa_like_1"/>
    <property type="match status" value="1"/>
</dbReference>
<dbReference type="EMBL" id="ADMC01000017">
    <property type="protein sequence ID" value="EHP48857.1"/>
    <property type="molecule type" value="Genomic_DNA"/>
</dbReference>
<dbReference type="RefSeq" id="WP_009136368.1">
    <property type="nucleotide sequence ID" value="NZ_JH594596.1"/>
</dbReference>
<dbReference type="CDD" id="cd13121">
    <property type="entry name" value="BF2867_like_C"/>
    <property type="match status" value="1"/>
</dbReference>
<dbReference type="HOGENOM" id="CLU_043944_0_0_10"/>
<gene>
    <name evidence="3" type="ORF">HMPREF9449_01220</name>
</gene>
<name>H1DG34_9BACT</name>
<feature type="domain" description="Endonuclease YhcR N-terminal" evidence="2">
    <location>
        <begin position="317"/>
        <end position="400"/>
    </location>
</feature>
<feature type="signal peptide" evidence="1">
    <location>
        <begin position="1"/>
        <end position="19"/>
    </location>
</feature>
<dbReference type="InterPro" id="IPR042278">
    <property type="entry name" value="Mfa-like_1_N"/>
</dbReference>
<reference evidence="3 4" key="1">
    <citation type="submission" date="2012-01" db="EMBL/GenBank/DDBJ databases">
        <title>The Genome Sequence of Odoribacter laneus YIT 12061.</title>
        <authorList>
            <consortium name="The Broad Institute Genome Sequencing Platform"/>
            <person name="Earl A."/>
            <person name="Ward D."/>
            <person name="Feldgarden M."/>
            <person name="Gevers D."/>
            <person name="Morotomi M."/>
            <person name="Young S.K."/>
            <person name="Zeng Q."/>
            <person name="Gargeya S."/>
            <person name="Fitzgerald M."/>
            <person name="Haas B."/>
            <person name="Abouelleil A."/>
            <person name="Alvarado L."/>
            <person name="Arachchi H.M."/>
            <person name="Berlin A."/>
            <person name="Chapman S.B."/>
            <person name="Gearin G."/>
            <person name="Goldberg J."/>
            <person name="Griggs A."/>
            <person name="Gujja S."/>
            <person name="Hansen M."/>
            <person name="Heiman D."/>
            <person name="Howarth C."/>
            <person name="Larimer J."/>
            <person name="Lui A."/>
            <person name="MacDonald P.J.P."/>
            <person name="McCowen C."/>
            <person name="Montmayeur A."/>
            <person name="Murphy C."/>
            <person name="Neiman D."/>
            <person name="Pearson M."/>
            <person name="Priest M."/>
            <person name="Roberts A."/>
            <person name="Saif S."/>
            <person name="Shea T."/>
            <person name="Sisk P."/>
            <person name="Stolte C."/>
            <person name="Sykes S."/>
            <person name="Wortman J."/>
            <person name="Nusbaum C."/>
            <person name="Birren B."/>
        </authorList>
    </citation>
    <scope>NUCLEOTIDE SEQUENCE [LARGE SCALE GENOMIC DNA]</scope>
    <source>
        <strain evidence="3 4">YIT 12061</strain>
    </source>
</reference>
<evidence type="ECO:0000313" key="4">
    <source>
        <dbReference type="Proteomes" id="UP000004892"/>
    </source>
</evidence>
<dbReference type="Gene3D" id="2.60.40.2630">
    <property type="match status" value="1"/>
</dbReference>
<dbReference type="AlphaFoldDB" id="H1DG34"/>
<dbReference type="InterPro" id="IPR025049">
    <property type="entry name" value="Mfa-like_1"/>
</dbReference>
<proteinExistence type="predicted"/>
<sequence length="588" mass="62138">MKIKNILGMMLLSSLFFVACDNDEDVRTDDGLTVKFSSSIEGLIPSRAAGSGWDSDDAIGVFMLKAGQALSDANIVDGAANKEYVTATGDGRFAPAVGQTISYPADGSNVDFIAYYPYTVINNYQYAVNVENQTSQPAIDLLYANNAKGLNKDNAAAALSFSHQLVKMVFNIKAGTGISSLEGLSITLGGMKTQATFALADGTLNVEDASGKELSVKLSPAVEGVVGEAIILPVAALNGGSIVFTLPSGAFRWEIPANQEYAKGKKYTYDVELRNSGGGVTASISATIEDWIDAPKQNINIDFGNTTPGDGSKENPYTVDQALTLTQNDVWVGGYVAGVQQTRAYTVKTNILLAKTAGETDPSKCVLVQLVDGSDIQKALNLVDHPELEGKFVKVLGNVESGVVSNVTEQVGGAESGTPQTQNIFTESFDGQDLSGGSKVKIGSYTGFDNGVGLIFSDEYGTADVRYLKSTANNNVWFPADKDASLKISGINAAGYTNIKLTYKAAANVYNAGTSIDLNKLKVYWNGQELTVPSKVVSKDNGDANVFYELVISTGMTASANAELKFVALGADNNLGLRIDDIKLVGDK</sequence>
<evidence type="ECO:0000256" key="1">
    <source>
        <dbReference type="SAM" id="SignalP"/>
    </source>
</evidence>
<keyword evidence="4" id="KW-1185">Reference proteome</keyword>
<organism evidence="3 4">
    <name type="scientific">Odoribacter laneus YIT 12061</name>
    <dbReference type="NCBI Taxonomy" id="742817"/>
    <lineage>
        <taxon>Bacteria</taxon>
        <taxon>Pseudomonadati</taxon>
        <taxon>Bacteroidota</taxon>
        <taxon>Bacteroidia</taxon>
        <taxon>Bacteroidales</taxon>
        <taxon>Odoribacteraceae</taxon>
        <taxon>Odoribacter</taxon>
    </lineage>
</organism>
<dbReference type="PROSITE" id="PS51257">
    <property type="entry name" value="PROKAR_LIPOPROTEIN"/>
    <property type="match status" value="1"/>
</dbReference>
<dbReference type="GeneID" id="98070651"/>
<evidence type="ECO:0000313" key="3">
    <source>
        <dbReference type="EMBL" id="EHP48857.1"/>
    </source>
</evidence>
<keyword evidence="1" id="KW-0732">Signal</keyword>
<dbReference type="CDD" id="cd13120">
    <property type="entry name" value="BF2867_like_N"/>
    <property type="match status" value="1"/>
</dbReference>